<dbReference type="Proteomes" id="UP000756921">
    <property type="component" value="Unassembled WGS sequence"/>
</dbReference>
<keyword evidence="2" id="KW-1185">Reference proteome</keyword>
<sequence length="347" mass="40429">MEECKVQEEALHKNLIAKRSEFVAAAISHSQTYCRSVSSKVVGSLPREVRDMIYIYMCDRMPRVSISPVKYKQTAPWRGPDSMQEAETAGWSYIHRIETPLPQLFSHKYLQKDFLFELAESLYQTATFHVWDADDIFDFLNQDLLGAGCTPKHYIRKLSLVAFTDEHGSRCRSKRQIREKVAQLAHLLDIRHRSGFHLDLHLCINRRKLRPNVARFHQLLLPHLRGLLEAGFALRFPRVKYHYDMHRRSDMSRANQLQASESRNPTDWVVDEAELDAWDKSDYVRDAFKKSAIHRSEDWWASESDGFESEFDYEEDWGEEDLLEDFVDGDVDSDDEGGVCVVERLVG</sequence>
<name>A0A9P6G5G3_9PLEO</name>
<evidence type="ECO:0000313" key="1">
    <source>
        <dbReference type="EMBL" id="KAF9729471.1"/>
    </source>
</evidence>
<proteinExistence type="predicted"/>
<dbReference type="AlphaFoldDB" id="A0A9P6G5G3"/>
<dbReference type="EMBL" id="WJXW01000016">
    <property type="protein sequence ID" value="KAF9729471.1"/>
    <property type="molecule type" value="Genomic_DNA"/>
</dbReference>
<protein>
    <submittedName>
        <fullName evidence="1">Uncharacterized protein</fullName>
    </submittedName>
</protein>
<comment type="caution">
    <text evidence="1">The sequence shown here is derived from an EMBL/GenBank/DDBJ whole genome shotgun (WGS) entry which is preliminary data.</text>
</comment>
<reference evidence="1" key="1">
    <citation type="journal article" date="2020" name="Mol. Plant Microbe Interact.">
        <title>Genome Sequence of the Biocontrol Agent Coniothyrium minitans strain Conio (IMI 134523).</title>
        <authorList>
            <person name="Patel D."/>
            <person name="Shittu T.A."/>
            <person name="Baroncelli R."/>
            <person name="Muthumeenakshi S."/>
            <person name="Osborne T.H."/>
            <person name="Janganan T.K."/>
            <person name="Sreenivasaprasad S."/>
        </authorList>
    </citation>
    <scope>NUCLEOTIDE SEQUENCE</scope>
    <source>
        <strain evidence="1">Conio</strain>
    </source>
</reference>
<gene>
    <name evidence="1" type="ORF">PMIN01_12335</name>
</gene>
<dbReference type="OrthoDB" id="3676762at2759"/>
<accession>A0A9P6G5G3</accession>
<organism evidence="1 2">
    <name type="scientific">Paraphaeosphaeria minitans</name>
    <dbReference type="NCBI Taxonomy" id="565426"/>
    <lineage>
        <taxon>Eukaryota</taxon>
        <taxon>Fungi</taxon>
        <taxon>Dikarya</taxon>
        <taxon>Ascomycota</taxon>
        <taxon>Pezizomycotina</taxon>
        <taxon>Dothideomycetes</taxon>
        <taxon>Pleosporomycetidae</taxon>
        <taxon>Pleosporales</taxon>
        <taxon>Massarineae</taxon>
        <taxon>Didymosphaeriaceae</taxon>
        <taxon>Paraphaeosphaeria</taxon>
    </lineage>
</organism>
<evidence type="ECO:0000313" key="2">
    <source>
        <dbReference type="Proteomes" id="UP000756921"/>
    </source>
</evidence>